<evidence type="ECO:0000256" key="1">
    <source>
        <dbReference type="SAM" id="MobiDB-lite"/>
    </source>
</evidence>
<accession>A0A7C4H5D7</accession>
<gene>
    <name evidence="2" type="ORF">ENU31_03075</name>
</gene>
<protein>
    <submittedName>
        <fullName evidence="2">Uncharacterized protein</fullName>
    </submittedName>
</protein>
<reference evidence="2" key="1">
    <citation type="journal article" date="2020" name="mSystems">
        <title>Genome- and Community-Level Interaction Insights into Carbon Utilization and Element Cycling Functions of Hydrothermarchaeota in Hydrothermal Sediment.</title>
        <authorList>
            <person name="Zhou Z."/>
            <person name="Liu Y."/>
            <person name="Xu W."/>
            <person name="Pan J."/>
            <person name="Luo Z.H."/>
            <person name="Li M."/>
        </authorList>
    </citation>
    <scope>NUCLEOTIDE SEQUENCE [LARGE SCALE GENOMIC DNA]</scope>
    <source>
        <strain evidence="2">SpSt-658</strain>
    </source>
</reference>
<sequence length="111" mass="12623">MIYGWEAKWIRRKYKMGEGLEIETCQDLSTGLIVCPLCVDISYLCPSFTEPSTASISTDAVFFFSSEDLFHHMKAHAKAGEWSKHIPSEVEEEGEEYFEEEGEEDSATDDV</sequence>
<feature type="region of interest" description="Disordered" evidence="1">
    <location>
        <begin position="83"/>
        <end position="111"/>
    </location>
</feature>
<dbReference type="EMBL" id="DTCA01000098">
    <property type="protein sequence ID" value="HGM07375.1"/>
    <property type="molecule type" value="Genomic_DNA"/>
</dbReference>
<organism evidence="2">
    <name type="scientific">Ignisphaera aggregans</name>
    <dbReference type="NCBI Taxonomy" id="334771"/>
    <lineage>
        <taxon>Archaea</taxon>
        <taxon>Thermoproteota</taxon>
        <taxon>Thermoprotei</taxon>
        <taxon>Desulfurococcales</taxon>
        <taxon>Desulfurococcaceae</taxon>
        <taxon>Ignisphaera</taxon>
    </lineage>
</organism>
<dbReference type="AlphaFoldDB" id="A0A7C4H5D7"/>
<name>A0A7C4H5D7_9CREN</name>
<evidence type="ECO:0000313" key="2">
    <source>
        <dbReference type="EMBL" id="HGM07375.1"/>
    </source>
</evidence>
<proteinExistence type="predicted"/>
<feature type="compositionally biased region" description="Acidic residues" evidence="1">
    <location>
        <begin position="89"/>
        <end position="111"/>
    </location>
</feature>
<comment type="caution">
    <text evidence="2">The sequence shown here is derived from an EMBL/GenBank/DDBJ whole genome shotgun (WGS) entry which is preliminary data.</text>
</comment>